<dbReference type="PANTHER" id="PTHR42866:SF1">
    <property type="entry name" value="SPORE COAT POLYSACCHARIDE BIOSYNTHESIS PROTEIN SPSF"/>
    <property type="match status" value="1"/>
</dbReference>
<accession>A0ABP7TQ89</accession>
<dbReference type="RefSeq" id="WP_324691428.1">
    <property type="nucleotide sequence ID" value="NZ_BAABCR010000014.1"/>
</dbReference>
<gene>
    <name evidence="1" type="ORF">GCM10022386_11860</name>
</gene>
<organism evidence="1 2">
    <name type="scientific">Flavobacterium cheonhonense</name>
    <dbReference type="NCBI Taxonomy" id="706185"/>
    <lineage>
        <taxon>Bacteria</taxon>
        <taxon>Pseudomonadati</taxon>
        <taxon>Bacteroidota</taxon>
        <taxon>Flavobacteriia</taxon>
        <taxon>Flavobacteriales</taxon>
        <taxon>Flavobacteriaceae</taxon>
        <taxon>Flavobacterium</taxon>
    </lineage>
</organism>
<evidence type="ECO:0000313" key="1">
    <source>
        <dbReference type="EMBL" id="GAA4029704.1"/>
    </source>
</evidence>
<dbReference type="InterPro" id="IPR029044">
    <property type="entry name" value="Nucleotide-diphossugar_trans"/>
</dbReference>
<dbReference type="EMBL" id="BAABCR010000014">
    <property type="protein sequence ID" value="GAA4029704.1"/>
    <property type="molecule type" value="Genomic_DNA"/>
</dbReference>
<dbReference type="InterPro" id="IPR003329">
    <property type="entry name" value="Cytidylyl_trans"/>
</dbReference>
<dbReference type="Gene3D" id="3.90.550.10">
    <property type="entry name" value="Spore Coat Polysaccharide Biosynthesis Protein SpsA, Chain A"/>
    <property type="match status" value="1"/>
</dbReference>
<sequence length="256" mass="28520">MVAPKVILVTQARIGSSRFPEKVLQKLGDDTLLGVHLKRLKKSVLAQKIMVATTLEPKSKQIAAIANQAGVSFYHGSTEDVLDRFYKAVVDYQPDYVVRVTSDCPLIDASLIDAVIEMTITNKLDYGANVLVEHFPDGQDVEVFTFAALEQAWREATLLSDREHVTPYLRKNADVNGGTLFKAMNFAAPDNYNKVRMTVDEPSDLATVALLIAQLGTDKDWKTYTDYILAHQDALSNQSITRNEGYLKSLNQDTHE</sequence>
<dbReference type="PANTHER" id="PTHR42866">
    <property type="entry name" value="3-DEOXY-MANNO-OCTULOSONATE CYTIDYLYLTRANSFERASE"/>
    <property type="match status" value="1"/>
</dbReference>
<dbReference type="Proteomes" id="UP001500968">
    <property type="component" value="Unassembled WGS sequence"/>
</dbReference>
<name>A0ABP7TQ89_9FLAO</name>
<evidence type="ECO:0000313" key="2">
    <source>
        <dbReference type="Proteomes" id="UP001500968"/>
    </source>
</evidence>
<protein>
    <submittedName>
        <fullName evidence="1">Glycosyltransferase family protein</fullName>
    </submittedName>
</protein>
<dbReference type="Pfam" id="PF02348">
    <property type="entry name" value="CTP_transf_3"/>
    <property type="match status" value="1"/>
</dbReference>
<keyword evidence="2" id="KW-1185">Reference proteome</keyword>
<comment type="caution">
    <text evidence="1">The sequence shown here is derived from an EMBL/GenBank/DDBJ whole genome shotgun (WGS) entry which is preliminary data.</text>
</comment>
<dbReference type="CDD" id="cd02518">
    <property type="entry name" value="GT2_SpsF"/>
    <property type="match status" value="1"/>
</dbReference>
<dbReference type="SUPFAM" id="SSF53448">
    <property type="entry name" value="Nucleotide-diphospho-sugar transferases"/>
    <property type="match status" value="1"/>
</dbReference>
<reference evidence="2" key="1">
    <citation type="journal article" date="2019" name="Int. J. Syst. Evol. Microbiol.">
        <title>The Global Catalogue of Microorganisms (GCM) 10K type strain sequencing project: providing services to taxonomists for standard genome sequencing and annotation.</title>
        <authorList>
            <consortium name="The Broad Institute Genomics Platform"/>
            <consortium name="The Broad Institute Genome Sequencing Center for Infectious Disease"/>
            <person name="Wu L."/>
            <person name="Ma J."/>
        </authorList>
    </citation>
    <scope>NUCLEOTIDE SEQUENCE [LARGE SCALE GENOMIC DNA]</scope>
    <source>
        <strain evidence="2">JCM 17064</strain>
    </source>
</reference>
<proteinExistence type="predicted"/>